<feature type="domain" description="Polysaccharide export protein N-terminal" evidence="17">
    <location>
        <begin position="122"/>
        <end position="190"/>
    </location>
</feature>
<feature type="domain" description="Soluble ligand binding" evidence="18">
    <location>
        <begin position="680"/>
        <end position="717"/>
    </location>
</feature>
<reference evidence="20 21" key="1">
    <citation type="journal article" date="2013" name="Antonie Van Leeuwenhoek">
        <title>Echinimonas agarilytica gen. nov., sp. nov., a new gammaproteobacterium isolated from the sea urchin Strongylocentrotus intermedius.</title>
        <authorList>
            <person name="Nedashkovskaya O.I."/>
            <person name="Stenkova A.M."/>
            <person name="Zhukova N.V."/>
            <person name="Van Trappen S."/>
            <person name="Lee J.S."/>
            <person name="Kim S.B."/>
        </authorList>
    </citation>
    <scope>NUCLEOTIDE SEQUENCE [LARGE SCALE GENOMIC DNA]</scope>
    <source>
        <strain evidence="20 21">KMM 6351</strain>
    </source>
</reference>
<evidence type="ECO:0000256" key="6">
    <source>
        <dbReference type="ARBA" id="ARBA00022692"/>
    </source>
</evidence>
<keyword evidence="21" id="KW-1185">Reference proteome</keyword>
<dbReference type="Pfam" id="PF22461">
    <property type="entry name" value="SLBB_2"/>
    <property type="match status" value="1"/>
</dbReference>
<keyword evidence="10" id="KW-0626">Porin</keyword>
<dbReference type="Gene3D" id="3.10.560.10">
    <property type="entry name" value="Outer membrane lipoprotein wza domain like"/>
    <property type="match status" value="5"/>
</dbReference>
<evidence type="ECO:0000256" key="16">
    <source>
        <dbReference type="SAM" id="SignalP"/>
    </source>
</evidence>
<evidence type="ECO:0000256" key="15">
    <source>
        <dbReference type="SAM" id="MobiDB-lite"/>
    </source>
</evidence>
<keyword evidence="4" id="KW-1134">Transmembrane beta strand</keyword>
<dbReference type="GO" id="GO:0015159">
    <property type="term" value="F:polysaccharide transmembrane transporter activity"/>
    <property type="evidence" value="ECO:0007669"/>
    <property type="project" value="InterPro"/>
</dbReference>
<dbReference type="GO" id="GO:0006811">
    <property type="term" value="P:monoatomic ion transport"/>
    <property type="evidence" value="ECO:0007669"/>
    <property type="project" value="UniProtKB-KW"/>
</dbReference>
<dbReference type="InterPro" id="IPR019554">
    <property type="entry name" value="Soluble_ligand-bd"/>
</dbReference>
<evidence type="ECO:0000256" key="7">
    <source>
        <dbReference type="ARBA" id="ARBA00022729"/>
    </source>
</evidence>
<keyword evidence="9" id="KW-0406">Ion transport</keyword>
<dbReference type="GO" id="GO:0009279">
    <property type="term" value="C:cell outer membrane"/>
    <property type="evidence" value="ECO:0007669"/>
    <property type="project" value="UniProtKB-SubCell"/>
</dbReference>
<dbReference type="GO" id="GO:0046930">
    <property type="term" value="C:pore complex"/>
    <property type="evidence" value="ECO:0007669"/>
    <property type="project" value="UniProtKB-KW"/>
</dbReference>
<keyword evidence="8" id="KW-0625">Polysaccharide transport</keyword>
<evidence type="ECO:0000256" key="2">
    <source>
        <dbReference type="ARBA" id="ARBA00009450"/>
    </source>
</evidence>
<dbReference type="Gene3D" id="3.30.1950.10">
    <property type="entry name" value="wza like domain"/>
    <property type="match status" value="1"/>
</dbReference>
<evidence type="ECO:0000313" key="20">
    <source>
        <dbReference type="EMBL" id="MCM2679501.1"/>
    </source>
</evidence>
<feature type="domain" description="Soluble ligand binding" evidence="18">
    <location>
        <begin position="586"/>
        <end position="635"/>
    </location>
</feature>
<evidence type="ECO:0000256" key="12">
    <source>
        <dbReference type="ARBA" id="ARBA00023139"/>
    </source>
</evidence>
<comment type="subcellular location">
    <subcellularLocation>
        <location evidence="1">Cell outer membrane</location>
        <topology evidence="1">Multi-pass membrane protein</topology>
    </subcellularLocation>
</comment>
<dbReference type="EMBL" id="JAMQGP010000003">
    <property type="protein sequence ID" value="MCM2679501.1"/>
    <property type="molecule type" value="Genomic_DNA"/>
</dbReference>
<evidence type="ECO:0000256" key="3">
    <source>
        <dbReference type="ARBA" id="ARBA00022448"/>
    </source>
</evidence>
<evidence type="ECO:0000256" key="10">
    <source>
        <dbReference type="ARBA" id="ARBA00023114"/>
    </source>
</evidence>
<keyword evidence="14" id="KW-0449">Lipoprotein</keyword>
<dbReference type="PANTHER" id="PTHR33619:SF3">
    <property type="entry name" value="POLYSACCHARIDE EXPORT PROTEIN GFCE-RELATED"/>
    <property type="match status" value="1"/>
</dbReference>
<dbReference type="GO" id="GO:0015288">
    <property type="term" value="F:porin activity"/>
    <property type="evidence" value="ECO:0007669"/>
    <property type="project" value="UniProtKB-KW"/>
</dbReference>
<keyword evidence="11" id="KW-0472">Membrane</keyword>
<evidence type="ECO:0000256" key="11">
    <source>
        <dbReference type="ARBA" id="ARBA00023136"/>
    </source>
</evidence>
<dbReference type="PANTHER" id="PTHR33619">
    <property type="entry name" value="POLYSACCHARIDE EXPORT PROTEIN GFCE-RELATED"/>
    <property type="match status" value="1"/>
</dbReference>
<feature type="region of interest" description="Disordered" evidence="15">
    <location>
        <begin position="65"/>
        <end position="91"/>
    </location>
</feature>
<keyword evidence="12" id="KW-0564">Palmitate</keyword>
<dbReference type="InterPro" id="IPR054765">
    <property type="entry name" value="SLBB_dom"/>
</dbReference>
<keyword evidence="3" id="KW-0813">Transport</keyword>
<comment type="similarity">
    <text evidence="2">Belongs to the BexD/CtrA/VexA family.</text>
</comment>
<evidence type="ECO:0000256" key="9">
    <source>
        <dbReference type="ARBA" id="ARBA00023065"/>
    </source>
</evidence>
<dbReference type="AlphaFoldDB" id="A0AA41W6G5"/>
<keyword evidence="13" id="KW-0998">Cell outer membrane</keyword>
<organism evidence="20 21">
    <name type="scientific">Echinimonas agarilytica</name>
    <dbReference type="NCBI Taxonomy" id="1215918"/>
    <lineage>
        <taxon>Bacteria</taxon>
        <taxon>Pseudomonadati</taxon>
        <taxon>Pseudomonadota</taxon>
        <taxon>Gammaproteobacteria</taxon>
        <taxon>Alteromonadales</taxon>
        <taxon>Echinimonadaceae</taxon>
        <taxon>Echinimonas</taxon>
    </lineage>
</organism>
<sequence length="922" mass="99554">MDLLKKYCRGAALLVSLSGIVVSSAVLAANPTPAQMEQFKRLPPAQQQQLAKSYGIDVSQLTGAQSTRIEEPELPPVQAREIPQPSRSDITSEQAIEPELQRFGYSLFAGTPSTFAQVANVPVPTNYLLGPGDIIKVQLFGKTNEQLELQVDRDGNIDFPELGPVSIAGSSFSEARQTIAKRVEEQMIGVRSSITMGELRSIQVFVLGDAYTPGLYTVSALSNISHALYLSGGIAETGSLRRIQLKRNGQLVSELDLYDLLLKGDTTDDARLLPGDVVFIPPSSGSVTIDGEIRRPAIYELKNGETVADAVRMAGGLLPNAYPRKSVLTGYDSRKVQQVVSLDLTKPSALSHQLSGGDYIEVRSAKKGLENGILLMGAAAHPGYHAWSQGMRVSNLLPSFESSVLPSTDLDYALVISEAADGGKVTVQNVNLAKAMSRPNSADDIRLSNKDRVILFNRFNLGASDDSFEGVILADDARFLQALQAQEKSERESSTQHTTQHTMQDKTSSEVIGEASAGKGDRGYRIVENVVVSARSYELLQLHNASPAERRKLLNAAKTFSRGELLSLVIVRLKQQATAGELAKLVQVGGAVKAPGIYPLSEGARLVDMIAAAGGMVESADVNKAEITRLHLINGNEVESLHFSVNIADAYLGPKQSNPLIQPKDVVNVMTVPGWQSNPVVTIRGEVKYPGTYTIKRGETLMDVIARVGGFTQFASVEGAVFTRETIKEREKQQLEQMGEQLRKQLAGIALRTHKGSNVSLLSDYETMQQLIADISATDPVGRLVLDMSAMISGDQSHNVALENGDVLVVPPKRNSVSVIGEVQVETTHFYSAGMSMNDYILRSGGLREQADDERIYVIKANGEVLLPQSGHWFASTDADISPGDTVVVPLNVEYMDNLTLWSTVTGIVYNTAVAIAAISGI</sequence>
<feature type="region of interest" description="Disordered" evidence="15">
    <location>
        <begin position="485"/>
        <end position="516"/>
    </location>
</feature>
<gene>
    <name evidence="20" type="ORF">NAF29_07430</name>
</gene>
<protein>
    <submittedName>
        <fullName evidence="20">SLBB domain-containing protein</fullName>
    </submittedName>
</protein>
<keyword evidence="6" id="KW-0812">Transmembrane</keyword>
<dbReference type="Pfam" id="PF02563">
    <property type="entry name" value="Poly_export"/>
    <property type="match status" value="1"/>
</dbReference>
<name>A0AA41W6G5_9GAMM</name>
<evidence type="ECO:0000256" key="1">
    <source>
        <dbReference type="ARBA" id="ARBA00004571"/>
    </source>
</evidence>
<dbReference type="Proteomes" id="UP001165393">
    <property type="component" value="Unassembled WGS sequence"/>
</dbReference>
<keyword evidence="5" id="KW-0762">Sugar transport</keyword>
<comment type="caution">
    <text evidence="20">The sequence shown here is derived from an EMBL/GenBank/DDBJ whole genome shotgun (WGS) entry which is preliminary data.</text>
</comment>
<accession>A0AA41W6G5</accession>
<dbReference type="InterPro" id="IPR003715">
    <property type="entry name" value="Poly_export_N"/>
</dbReference>
<feature type="domain" description="Soluble ligand binding" evidence="18">
    <location>
        <begin position="287"/>
        <end position="328"/>
    </location>
</feature>
<keyword evidence="7 16" id="KW-0732">Signal</keyword>
<evidence type="ECO:0000259" key="18">
    <source>
        <dbReference type="Pfam" id="PF10531"/>
    </source>
</evidence>
<proteinExistence type="inferred from homology"/>
<dbReference type="Pfam" id="PF10531">
    <property type="entry name" value="SLBB"/>
    <property type="match status" value="3"/>
</dbReference>
<evidence type="ECO:0000256" key="5">
    <source>
        <dbReference type="ARBA" id="ARBA00022597"/>
    </source>
</evidence>
<evidence type="ECO:0000256" key="13">
    <source>
        <dbReference type="ARBA" id="ARBA00023237"/>
    </source>
</evidence>
<evidence type="ECO:0000313" key="21">
    <source>
        <dbReference type="Proteomes" id="UP001165393"/>
    </source>
</evidence>
<feature type="domain" description="SLBB" evidence="19">
    <location>
        <begin position="203"/>
        <end position="280"/>
    </location>
</feature>
<feature type="chain" id="PRO_5041361019" evidence="16">
    <location>
        <begin position="29"/>
        <end position="922"/>
    </location>
</feature>
<evidence type="ECO:0000256" key="8">
    <source>
        <dbReference type="ARBA" id="ARBA00023047"/>
    </source>
</evidence>
<evidence type="ECO:0000259" key="17">
    <source>
        <dbReference type="Pfam" id="PF02563"/>
    </source>
</evidence>
<feature type="signal peptide" evidence="16">
    <location>
        <begin position="1"/>
        <end position="28"/>
    </location>
</feature>
<evidence type="ECO:0000259" key="19">
    <source>
        <dbReference type="Pfam" id="PF22461"/>
    </source>
</evidence>
<evidence type="ECO:0000256" key="4">
    <source>
        <dbReference type="ARBA" id="ARBA00022452"/>
    </source>
</evidence>
<dbReference type="InterPro" id="IPR049712">
    <property type="entry name" value="Poly_export"/>
</dbReference>
<dbReference type="RefSeq" id="WP_251260939.1">
    <property type="nucleotide sequence ID" value="NZ_JAMQGP010000003.1"/>
</dbReference>
<evidence type="ECO:0000256" key="14">
    <source>
        <dbReference type="ARBA" id="ARBA00023288"/>
    </source>
</evidence>